<dbReference type="SMART" id="SM00490">
    <property type="entry name" value="HELICc"/>
    <property type="match status" value="1"/>
</dbReference>
<evidence type="ECO:0000313" key="15">
    <source>
        <dbReference type="Proteomes" id="UP001491310"/>
    </source>
</evidence>
<dbReference type="InterPro" id="IPR017907">
    <property type="entry name" value="Znf_RING_CS"/>
</dbReference>
<dbReference type="CDD" id="cd18008">
    <property type="entry name" value="DEXDc_SHPRH-like"/>
    <property type="match status" value="1"/>
</dbReference>
<dbReference type="Proteomes" id="UP001491310">
    <property type="component" value="Unassembled WGS sequence"/>
</dbReference>
<gene>
    <name evidence="14" type="ORF">WJX75_004006</name>
</gene>
<keyword evidence="15" id="KW-1185">Reference proteome</keyword>
<dbReference type="Gene3D" id="3.40.50.300">
    <property type="entry name" value="P-loop containing nucleotide triphosphate hydrolases"/>
    <property type="match status" value="1"/>
</dbReference>
<dbReference type="SMART" id="SM00184">
    <property type="entry name" value="RING"/>
    <property type="match status" value="1"/>
</dbReference>
<evidence type="ECO:0000256" key="6">
    <source>
        <dbReference type="ARBA" id="ARBA00022806"/>
    </source>
</evidence>
<keyword evidence="2" id="KW-0479">Metal-binding</keyword>
<evidence type="ECO:0000256" key="1">
    <source>
        <dbReference type="ARBA" id="ARBA00008438"/>
    </source>
</evidence>
<dbReference type="Pfam" id="PF00176">
    <property type="entry name" value="SNF2-rel_dom"/>
    <property type="match status" value="1"/>
</dbReference>
<dbReference type="InterPro" id="IPR013083">
    <property type="entry name" value="Znf_RING/FYVE/PHD"/>
</dbReference>
<evidence type="ECO:0000256" key="7">
    <source>
        <dbReference type="ARBA" id="ARBA00022833"/>
    </source>
</evidence>
<dbReference type="InterPro" id="IPR049730">
    <property type="entry name" value="SNF2/RAD54-like_C"/>
</dbReference>
<comment type="similarity">
    <text evidence="1">Belongs to the SNF2/RAD54 helicase family. RAD16 subfamily.</text>
</comment>
<evidence type="ECO:0000256" key="8">
    <source>
        <dbReference type="ARBA" id="ARBA00022840"/>
    </source>
</evidence>
<keyword evidence="8" id="KW-0067">ATP-binding</keyword>
<proteinExistence type="inferred from homology"/>
<accession>A0ABR2Z3A2</accession>
<keyword evidence="3" id="KW-0547">Nucleotide-binding</keyword>
<evidence type="ECO:0000256" key="2">
    <source>
        <dbReference type="ARBA" id="ARBA00022723"/>
    </source>
</evidence>
<keyword evidence="6" id="KW-0347">Helicase</keyword>
<name>A0ABR2Z3A2_9CHLO</name>
<dbReference type="InterPro" id="IPR027417">
    <property type="entry name" value="P-loop_NTPase"/>
</dbReference>
<evidence type="ECO:0000313" key="14">
    <source>
        <dbReference type="EMBL" id="KAK9918416.1"/>
    </source>
</evidence>
<evidence type="ECO:0000256" key="5">
    <source>
        <dbReference type="ARBA" id="ARBA00022801"/>
    </source>
</evidence>
<dbReference type="Gene3D" id="3.30.40.10">
    <property type="entry name" value="Zinc/RING finger domain, C3HC4 (zinc finger)"/>
    <property type="match status" value="1"/>
</dbReference>
<dbReference type="InterPro" id="IPR050628">
    <property type="entry name" value="SNF2_RAD54_helicase_TF"/>
</dbReference>
<dbReference type="PROSITE" id="PS00518">
    <property type="entry name" value="ZF_RING_1"/>
    <property type="match status" value="1"/>
</dbReference>
<comment type="caution">
    <text evidence="14">The sequence shown here is derived from an EMBL/GenBank/DDBJ whole genome shotgun (WGS) entry which is preliminary data.</text>
</comment>
<evidence type="ECO:0000259" key="13">
    <source>
        <dbReference type="PROSITE" id="PS51194"/>
    </source>
</evidence>
<dbReference type="EMBL" id="JALJOT010000001">
    <property type="protein sequence ID" value="KAK9918416.1"/>
    <property type="molecule type" value="Genomic_DNA"/>
</dbReference>
<evidence type="ECO:0000256" key="10">
    <source>
        <dbReference type="SAM" id="MobiDB-lite"/>
    </source>
</evidence>
<evidence type="ECO:0000259" key="11">
    <source>
        <dbReference type="PROSITE" id="PS50089"/>
    </source>
</evidence>
<dbReference type="SUPFAM" id="SSF57850">
    <property type="entry name" value="RING/U-box"/>
    <property type="match status" value="1"/>
</dbReference>
<dbReference type="CDD" id="cd18793">
    <property type="entry name" value="SF2_C_SNF"/>
    <property type="match status" value="1"/>
</dbReference>
<dbReference type="Gene3D" id="3.40.50.10810">
    <property type="entry name" value="Tandem AAA-ATPase domain"/>
    <property type="match status" value="1"/>
</dbReference>
<sequence length="1280" mass="141701">MKICSSHGQLDRCGTKIYHIAGLNAAGILLPLPRIATIESTVTSASAMCAMWRRTNASSGAQATAPSVKVPMQPLAPAIILPDPVQNANLIVLGTIHLPIKAKAPYALADLQERLVPTGIALKLNEEHRFAQDHKGRLTISNIKYSNIVEVLPLPMLEHGCERTPMRVRCVTIVSHDGCAKPLMIGVSVHKGARLSELLAAVRQHPAAACSAQEDLVLGCCTGEQNSFLKTFLVHDLSAETNEYQAKKGYTAYRVPQAKPEQSYKLPVRVMVYNKIHSADDPWYDERADTAHPLLLDLPGALWKGGHDADKHVAGKVVAALAAYRKPGVPSRALNRCFTLQRCCKNGEPSHRTKTFTKFCKAVESSQYVAESIRNGVLYLAAHWKPSGLEVYDTLSWSRPDVHDSASKQAMAETELLIKEEEARSNAMRARAKLPDDLLMELSEACGNYPADQLKLAYKACRKPPIAACKLAILPDEEASKDCATLAIQVFVWKHRGVFNRRFFRALEDPLPVNKDIWDCSEECLPTVMEYLLRDNPLAQAMREELKACADKMRNSRPYSVTALMKWLQAGERPEAPQPPGLTVQLHPYQRQSLRFMLDNEIGEGGHRRHFWVPYNTPSGFTFWWSPVFQRPCKEVAPCPWGGFLAEEMGCGKTVEVLALILANPAPPEVVSGTVTPDGLIQSRATLVVCAVSLVGQWMEEAKSKLNGSLRMYQYHGQGRKRDPQKLATDYDLVVTTYQTLGSDWRMYTKKDGNTDGMFKPLGQIKWHRVVLDESHTVKAGGAQQSLACCALKGDRRWCCSGTPISTEVSEFMGQFNFLGCPPFNSKTYFQQLVKPFWAAGLYESPGGALNLVYALSHMAIRHTQQQRLGGQTVCKLPEKTEETIAVAFSAPERDVYMRVHNDAKAEFEKHSQRGAKFVAKHLLAIMSLLNPLRAICSGGVLREKDVKVPTLDQEEQEEPGEVDPYLMAPYEECSICLNADMERPCRTPCHHWFCKECITAELAVRDRCPLCRKQIDMAQLTEGVSAPRDDDEEMEGGAASSSAGTAVVSESKLRVLLDELAAMRQRDPSAKALIFTQFSNTLEWLMSRLTQEGYGYRTISGSMPLKKRSQAIEAFQRDPPTTVFLLSMRSGAVGINLTAANHVFILEPAMNPALEDQAVGRAFRMGQTRPVVVKKLYIKGSVEERIMELVKNRREGRATGEAGAAGMDLDAGEYEERMRKGKMKQQDMAGAIKMDRQNLRLAELQLLFRDPILPNAAAENRAAAAYNAAPAPAACGGAV</sequence>
<protein>
    <submittedName>
        <fullName evidence="14">Uncharacterized protein</fullName>
    </submittedName>
</protein>
<dbReference type="PANTHER" id="PTHR45626">
    <property type="entry name" value="TRANSCRIPTION TERMINATION FACTOR 2-RELATED"/>
    <property type="match status" value="1"/>
</dbReference>
<dbReference type="PROSITE" id="PS50089">
    <property type="entry name" value="ZF_RING_2"/>
    <property type="match status" value="1"/>
</dbReference>
<dbReference type="PROSITE" id="PS51194">
    <property type="entry name" value="HELICASE_CTER"/>
    <property type="match status" value="1"/>
</dbReference>
<feature type="domain" description="Helicase ATP-binding" evidence="12">
    <location>
        <begin position="634"/>
        <end position="822"/>
    </location>
</feature>
<evidence type="ECO:0000259" key="12">
    <source>
        <dbReference type="PROSITE" id="PS51192"/>
    </source>
</evidence>
<reference evidence="14 15" key="1">
    <citation type="journal article" date="2024" name="Nat. Commun.">
        <title>Phylogenomics reveals the evolutionary origins of lichenization in chlorophyte algae.</title>
        <authorList>
            <person name="Puginier C."/>
            <person name="Libourel C."/>
            <person name="Otte J."/>
            <person name="Skaloud P."/>
            <person name="Haon M."/>
            <person name="Grisel S."/>
            <person name="Petersen M."/>
            <person name="Berrin J.G."/>
            <person name="Delaux P.M."/>
            <person name="Dal Grande F."/>
            <person name="Keller J."/>
        </authorList>
    </citation>
    <scope>NUCLEOTIDE SEQUENCE [LARGE SCALE GENOMIC DNA]</scope>
    <source>
        <strain evidence="14 15">SAG 216-7</strain>
    </source>
</reference>
<dbReference type="SUPFAM" id="SSF52540">
    <property type="entry name" value="P-loop containing nucleoside triphosphate hydrolases"/>
    <property type="match status" value="2"/>
</dbReference>
<keyword evidence="7" id="KW-0862">Zinc</keyword>
<dbReference type="InterPro" id="IPR038718">
    <property type="entry name" value="SNF2-like_sf"/>
</dbReference>
<evidence type="ECO:0000256" key="3">
    <source>
        <dbReference type="ARBA" id="ARBA00022741"/>
    </source>
</evidence>
<dbReference type="InterPro" id="IPR001650">
    <property type="entry name" value="Helicase_C-like"/>
</dbReference>
<feature type="domain" description="Helicase C-terminal" evidence="13">
    <location>
        <begin position="1053"/>
        <end position="1216"/>
    </location>
</feature>
<dbReference type="InterPro" id="IPR014001">
    <property type="entry name" value="Helicase_ATP-bd"/>
</dbReference>
<organism evidence="14 15">
    <name type="scientific">Coccomyxa subellipsoidea</name>
    <dbReference type="NCBI Taxonomy" id="248742"/>
    <lineage>
        <taxon>Eukaryota</taxon>
        <taxon>Viridiplantae</taxon>
        <taxon>Chlorophyta</taxon>
        <taxon>core chlorophytes</taxon>
        <taxon>Trebouxiophyceae</taxon>
        <taxon>Trebouxiophyceae incertae sedis</taxon>
        <taxon>Coccomyxaceae</taxon>
        <taxon>Coccomyxa</taxon>
    </lineage>
</organism>
<dbReference type="Pfam" id="PF00271">
    <property type="entry name" value="Helicase_C"/>
    <property type="match status" value="1"/>
</dbReference>
<dbReference type="PROSITE" id="PS51192">
    <property type="entry name" value="HELICASE_ATP_BIND_1"/>
    <property type="match status" value="1"/>
</dbReference>
<dbReference type="SMART" id="SM00487">
    <property type="entry name" value="DEXDc"/>
    <property type="match status" value="1"/>
</dbReference>
<evidence type="ECO:0000256" key="4">
    <source>
        <dbReference type="ARBA" id="ARBA00022771"/>
    </source>
</evidence>
<dbReference type="InterPro" id="IPR000330">
    <property type="entry name" value="SNF2_N"/>
</dbReference>
<dbReference type="Pfam" id="PF13639">
    <property type="entry name" value="zf-RING_2"/>
    <property type="match status" value="1"/>
</dbReference>
<evidence type="ECO:0000256" key="9">
    <source>
        <dbReference type="PROSITE-ProRule" id="PRU00175"/>
    </source>
</evidence>
<keyword evidence="4 9" id="KW-0863">Zinc-finger</keyword>
<feature type="domain" description="RING-type" evidence="11">
    <location>
        <begin position="974"/>
        <end position="1013"/>
    </location>
</feature>
<keyword evidence="5" id="KW-0378">Hydrolase</keyword>
<feature type="region of interest" description="Disordered" evidence="10">
    <location>
        <begin position="1025"/>
        <end position="1044"/>
    </location>
</feature>
<dbReference type="InterPro" id="IPR001841">
    <property type="entry name" value="Znf_RING"/>
</dbReference>
<dbReference type="PANTHER" id="PTHR45626:SF38">
    <property type="entry name" value="DEAD-BOX PROTEIN"/>
    <property type="match status" value="1"/>
</dbReference>